<evidence type="ECO:0000259" key="2">
    <source>
        <dbReference type="Pfam" id="PF19189"/>
    </source>
</evidence>
<sequence>MLDSSNSASQSETDRIPSLRDQFADEQSITNKQQQNRDAFSEIFSVVSQNYSRDEKLQGTRTKETMPRFEAFDANESDLKDADMEIDDFISSIGKNDIATPVRPRDHGNTGSSDANEDVMNEFERILADMAGSDTEAYKSAKPAPLFWSESEINKSRSSEPSFLDKLSPESLFKGGLRSSAFSAGKLVGDPNQISTLAKRVQELSRLQKKKATKSKPSQEANNLVAGNSLEDDQRLERAQLGALATCFSVPDLSKFVFNDLISRRASIRKGLIQARPSPVVYAEVIRISRELKAPSIGLYLYDYCRTRMKLYDRLRVLNSQVYSELLTLVWRCKRDISAVLLIMQDIIAMGIIGGRDMERQIDQIVVELTKMYNMPNIADLVGSLRKKITFSSRTSTAN</sequence>
<feature type="domain" description="Mtf2-like C-terminal" evidence="2">
    <location>
        <begin position="223"/>
        <end position="371"/>
    </location>
</feature>
<dbReference type="AlphaFoldDB" id="A0A9W8LY69"/>
<reference evidence="3" key="1">
    <citation type="submission" date="2022-07" db="EMBL/GenBank/DDBJ databases">
        <title>Phylogenomic reconstructions and comparative analyses of Kickxellomycotina fungi.</title>
        <authorList>
            <person name="Reynolds N.K."/>
            <person name="Stajich J.E."/>
            <person name="Barry K."/>
            <person name="Grigoriev I.V."/>
            <person name="Crous P."/>
            <person name="Smith M.E."/>
        </authorList>
    </citation>
    <scope>NUCLEOTIDE SEQUENCE</scope>
    <source>
        <strain evidence="3">NRRL 1566</strain>
    </source>
</reference>
<dbReference type="OrthoDB" id="5540344at2759"/>
<proteinExistence type="predicted"/>
<evidence type="ECO:0000313" key="4">
    <source>
        <dbReference type="Proteomes" id="UP001139887"/>
    </source>
</evidence>
<evidence type="ECO:0000313" key="3">
    <source>
        <dbReference type="EMBL" id="KAJ2846612.1"/>
    </source>
</evidence>
<name>A0A9W8LY69_9FUNG</name>
<feature type="compositionally biased region" description="Polar residues" evidence="1">
    <location>
        <begin position="215"/>
        <end position="226"/>
    </location>
</feature>
<organism evidence="3 4">
    <name type="scientific">Coemansia brasiliensis</name>
    <dbReference type="NCBI Taxonomy" id="2650707"/>
    <lineage>
        <taxon>Eukaryota</taxon>
        <taxon>Fungi</taxon>
        <taxon>Fungi incertae sedis</taxon>
        <taxon>Zoopagomycota</taxon>
        <taxon>Kickxellomycotina</taxon>
        <taxon>Kickxellomycetes</taxon>
        <taxon>Kickxellales</taxon>
        <taxon>Kickxellaceae</taxon>
        <taxon>Coemansia</taxon>
    </lineage>
</organism>
<gene>
    <name evidence="3" type="ORF">IWW36_004269</name>
</gene>
<dbReference type="Pfam" id="PF19189">
    <property type="entry name" value="Mtf2"/>
    <property type="match status" value="1"/>
</dbReference>
<keyword evidence="4" id="KW-1185">Reference proteome</keyword>
<dbReference type="GO" id="GO:0005739">
    <property type="term" value="C:mitochondrion"/>
    <property type="evidence" value="ECO:0007669"/>
    <property type="project" value="InterPro"/>
</dbReference>
<accession>A0A9W8LY69</accession>
<protein>
    <recommendedName>
        <fullName evidence="2">Mtf2-like C-terminal domain-containing protein</fullName>
    </recommendedName>
</protein>
<dbReference type="InterPro" id="IPR043837">
    <property type="entry name" value="Mtf2-like_C"/>
</dbReference>
<feature type="region of interest" description="Disordered" evidence="1">
    <location>
        <begin position="208"/>
        <end position="227"/>
    </location>
</feature>
<dbReference type="Proteomes" id="UP001139887">
    <property type="component" value="Unassembled WGS sequence"/>
</dbReference>
<feature type="region of interest" description="Disordered" evidence="1">
    <location>
        <begin position="1"/>
        <end position="37"/>
    </location>
</feature>
<evidence type="ECO:0000256" key="1">
    <source>
        <dbReference type="SAM" id="MobiDB-lite"/>
    </source>
</evidence>
<feature type="compositionally biased region" description="Polar residues" evidence="1">
    <location>
        <begin position="1"/>
        <end position="11"/>
    </location>
</feature>
<feature type="compositionally biased region" description="Polar residues" evidence="1">
    <location>
        <begin position="25"/>
        <end position="37"/>
    </location>
</feature>
<dbReference type="EMBL" id="JANBUW010000495">
    <property type="protein sequence ID" value="KAJ2846612.1"/>
    <property type="molecule type" value="Genomic_DNA"/>
</dbReference>
<comment type="caution">
    <text evidence="3">The sequence shown here is derived from an EMBL/GenBank/DDBJ whole genome shotgun (WGS) entry which is preliminary data.</text>
</comment>
<feature type="region of interest" description="Disordered" evidence="1">
    <location>
        <begin position="97"/>
        <end position="116"/>
    </location>
</feature>